<keyword evidence="2" id="KW-1185">Reference proteome</keyword>
<organism evidence="1 2">
    <name type="scientific">Clostridium omnivorum</name>
    <dbReference type="NCBI Taxonomy" id="1604902"/>
    <lineage>
        <taxon>Bacteria</taxon>
        <taxon>Bacillati</taxon>
        <taxon>Bacillota</taxon>
        <taxon>Clostridia</taxon>
        <taxon>Eubacteriales</taxon>
        <taxon>Clostridiaceae</taxon>
        <taxon>Clostridium</taxon>
    </lineage>
</organism>
<proteinExistence type="predicted"/>
<sequence length="80" mass="9455">MAGSIFRPTGENKFNNMSKDDMRFIERDYGGDLINKRMGDDYYLELGPEINPVFNSWFAIDERRELVKELTTNKEEIIMK</sequence>
<dbReference type="RefSeq" id="WP_264849201.1">
    <property type="nucleotide sequence ID" value="NZ_BRXR01000001.1"/>
</dbReference>
<evidence type="ECO:0000313" key="1">
    <source>
        <dbReference type="EMBL" id="GLC29927.1"/>
    </source>
</evidence>
<comment type="caution">
    <text evidence="1">The sequence shown here is derived from an EMBL/GenBank/DDBJ whole genome shotgun (WGS) entry which is preliminary data.</text>
</comment>
<evidence type="ECO:0000313" key="2">
    <source>
        <dbReference type="Proteomes" id="UP001208567"/>
    </source>
</evidence>
<name>A0ABQ5N3Y8_9CLOT</name>
<gene>
    <name evidence="1" type="ORF">bsdE14_13370</name>
</gene>
<protein>
    <submittedName>
        <fullName evidence="1">Uncharacterized protein</fullName>
    </submittedName>
</protein>
<dbReference type="Proteomes" id="UP001208567">
    <property type="component" value="Unassembled WGS sequence"/>
</dbReference>
<dbReference type="EMBL" id="BRXR01000001">
    <property type="protein sequence ID" value="GLC29927.1"/>
    <property type="molecule type" value="Genomic_DNA"/>
</dbReference>
<reference evidence="1 2" key="1">
    <citation type="journal article" date="2024" name="Int. J. Syst. Evol. Microbiol.">
        <title>Clostridium omnivorum sp. nov., isolated from anoxic soil under the treatment of reductive soil disinfestation.</title>
        <authorList>
            <person name="Ueki A."/>
            <person name="Tonouchi A."/>
            <person name="Kaku N."/>
            <person name="Honma S."/>
            <person name="Ueki K."/>
        </authorList>
    </citation>
    <scope>NUCLEOTIDE SEQUENCE [LARGE SCALE GENOMIC DNA]</scope>
    <source>
        <strain evidence="1 2">E14</strain>
    </source>
</reference>
<accession>A0ABQ5N3Y8</accession>